<sequence length="55" mass="6365">LKVMANAFSPGNTPKRLAAFREVLFKEKRPRPSRPRVVKMNKCRYPVNRKAAPLK</sequence>
<accession>A0A166Z2G2</accession>
<organism evidence="1 2">
    <name type="scientific">Pseudoalteromonas luteoviolacea NCIMB 1942</name>
    <dbReference type="NCBI Taxonomy" id="1365253"/>
    <lineage>
        <taxon>Bacteria</taxon>
        <taxon>Pseudomonadati</taxon>
        <taxon>Pseudomonadota</taxon>
        <taxon>Gammaproteobacteria</taxon>
        <taxon>Alteromonadales</taxon>
        <taxon>Pseudoalteromonadaceae</taxon>
        <taxon>Pseudoalteromonas</taxon>
    </lineage>
</organism>
<evidence type="ECO:0000313" key="2">
    <source>
        <dbReference type="Proteomes" id="UP000076587"/>
    </source>
</evidence>
<dbReference type="AlphaFoldDB" id="A0A166Z2G2"/>
<comment type="caution">
    <text evidence="1">The sequence shown here is derived from an EMBL/GenBank/DDBJ whole genome shotgun (WGS) entry which is preliminary data.</text>
</comment>
<protein>
    <recommendedName>
        <fullName evidence="3">IS4 family transposase</fullName>
    </recommendedName>
</protein>
<evidence type="ECO:0000313" key="1">
    <source>
        <dbReference type="EMBL" id="KZN43757.1"/>
    </source>
</evidence>
<evidence type="ECO:0008006" key="3">
    <source>
        <dbReference type="Google" id="ProtNLM"/>
    </source>
</evidence>
<dbReference type="PATRIC" id="fig|1365253.3.peg.4560"/>
<gene>
    <name evidence="1" type="ORF">N482_18955</name>
</gene>
<name>A0A166Z2G2_9GAMM</name>
<feature type="non-terminal residue" evidence="1">
    <location>
        <position position="1"/>
    </location>
</feature>
<dbReference type="Proteomes" id="UP000076587">
    <property type="component" value="Unassembled WGS sequence"/>
</dbReference>
<proteinExistence type="predicted"/>
<reference evidence="1 2" key="1">
    <citation type="submission" date="2013-07" db="EMBL/GenBank/DDBJ databases">
        <title>Comparative Genomic and Metabolomic Analysis of Twelve Strains of Pseudoalteromonas luteoviolacea.</title>
        <authorList>
            <person name="Vynne N.G."/>
            <person name="Mansson M."/>
            <person name="Gram L."/>
        </authorList>
    </citation>
    <scope>NUCLEOTIDE SEQUENCE [LARGE SCALE GENOMIC DNA]</scope>
    <source>
        <strain evidence="1 2">NCIMB 1942</strain>
    </source>
</reference>
<dbReference type="EMBL" id="AUXT01000203">
    <property type="protein sequence ID" value="KZN43757.1"/>
    <property type="molecule type" value="Genomic_DNA"/>
</dbReference>